<evidence type="ECO:0000256" key="3">
    <source>
        <dbReference type="ARBA" id="ARBA00022692"/>
    </source>
</evidence>
<feature type="transmembrane region" description="Helical" evidence="7">
    <location>
        <begin position="287"/>
        <end position="305"/>
    </location>
</feature>
<feature type="domain" description="ComEC/Rec2-related protein" evidence="8">
    <location>
        <begin position="277"/>
        <end position="529"/>
    </location>
</feature>
<feature type="transmembrane region" description="Helical" evidence="7">
    <location>
        <begin position="511"/>
        <end position="532"/>
    </location>
</feature>
<comment type="caution">
    <text evidence="9">The sequence shown here is derived from an EMBL/GenBank/DDBJ whole genome shotgun (WGS) entry which is preliminary data.</text>
</comment>
<dbReference type="RefSeq" id="WP_152595951.1">
    <property type="nucleotide sequence ID" value="NZ_JGYX01000001.1"/>
</dbReference>
<feature type="transmembrane region" description="Helical" evidence="7">
    <location>
        <begin position="21"/>
        <end position="40"/>
    </location>
</feature>
<feature type="region of interest" description="Disordered" evidence="6">
    <location>
        <begin position="575"/>
        <end position="596"/>
    </location>
</feature>
<dbReference type="eggNOG" id="COG0658">
    <property type="taxonomic scope" value="Bacteria"/>
</dbReference>
<evidence type="ECO:0000256" key="6">
    <source>
        <dbReference type="SAM" id="MobiDB-lite"/>
    </source>
</evidence>
<proteinExistence type="predicted"/>
<dbReference type="PANTHER" id="PTHR30619">
    <property type="entry name" value="DNA INTERNALIZATION/COMPETENCE PROTEIN COMEC/REC2"/>
    <property type="match status" value="1"/>
</dbReference>
<evidence type="ECO:0000256" key="2">
    <source>
        <dbReference type="ARBA" id="ARBA00022475"/>
    </source>
</evidence>
<accession>A0A087ASD1</accession>
<dbReference type="AlphaFoldDB" id="A0A087ASD1"/>
<feature type="transmembrane region" description="Helical" evidence="7">
    <location>
        <begin position="381"/>
        <end position="403"/>
    </location>
</feature>
<comment type="subcellular location">
    <subcellularLocation>
        <location evidence="1">Cell membrane</location>
        <topology evidence="1">Multi-pass membrane protein</topology>
    </subcellularLocation>
</comment>
<feature type="transmembrane region" description="Helical" evidence="7">
    <location>
        <begin position="447"/>
        <end position="471"/>
    </location>
</feature>
<dbReference type="PANTHER" id="PTHR30619:SF7">
    <property type="entry name" value="BETA-LACTAMASE DOMAIN PROTEIN"/>
    <property type="match status" value="1"/>
</dbReference>
<keyword evidence="2" id="KW-1003">Cell membrane</keyword>
<feature type="transmembrane region" description="Helical" evidence="7">
    <location>
        <begin position="52"/>
        <end position="74"/>
    </location>
</feature>
<feature type="compositionally biased region" description="Basic and acidic residues" evidence="6">
    <location>
        <begin position="576"/>
        <end position="596"/>
    </location>
</feature>
<name>A0A087ASD1_9BIFI</name>
<evidence type="ECO:0000256" key="4">
    <source>
        <dbReference type="ARBA" id="ARBA00022989"/>
    </source>
</evidence>
<dbReference type="InterPro" id="IPR004477">
    <property type="entry name" value="ComEC_N"/>
</dbReference>
<feature type="transmembrane region" description="Helical" evidence="7">
    <location>
        <begin position="410"/>
        <end position="435"/>
    </location>
</feature>
<dbReference type="GO" id="GO:0005886">
    <property type="term" value="C:plasma membrane"/>
    <property type="evidence" value="ECO:0007669"/>
    <property type="project" value="UniProtKB-SubCell"/>
</dbReference>
<dbReference type="Proteomes" id="UP000029046">
    <property type="component" value="Unassembled WGS sequence"/>
</dbReference>
<dbReference type="OrthoDB" id="7177610at2"/>
<feature type="transmembrane region" description="Helical" evidence="7">
    <location>
        <begin position="86"/>
        <end position="111"/>
    </location>
</feature>
<keyword evidence="3 7" id="KW-0812">Transmembrane</keyword>
<feature type="transmembrane region" description="Helical" evidence="7">
    <location>
        <begin position="317"/>
        <end position="335"/>
    </location>
</feature>
<reference evidence="9 10" key="1">
    <citation type="submission" date="2014-03" db="EMBL/GenBank/DDBJ databases">
        <title>Genomics of Bifidobacteria.</title>
        <authorList>
            <person name="Ventura M."/>
            <person name="Milani C."/>
            <person name="Lugli G.A."/>
        </authorList>
    </citation>
    <scope>NUCLEOTIDE SEQUENCE [LARGE SCALE GENOMIC DNA]</scope>
    <source>
        <strain evidence="9 10">LMG 11586</strain>
    </source>
</reference>
<dbReference type="Pfam" id="PF03772">
    <property type="entry name" value="Competence"/>
    <property type="match status" value="1"/>
</dbReference>
<dbReference type="NCBIfam" id="TIGR00360">
    <property type="entry name" value="ComEC_N-term"/>
    <property type="match status" value="1"/>
</dbReference>
<evidence type="ECO:0000313" key="9">
    <source>
        <dbReference type="EMBL" id="KFI61681.1"/>
    </source>
</evidence>
<dbReference type="InterPro" id="IPR052159">
    <property type="entry name" value="Competence_DNA_uptake"/>
</dbReference>
<keyword evidence="4 7" id="KW-1133">Transmembrane helix</keyword>
<evidence type="ECO:0000313" key="10">
    <source>
        <dbReference type="Proteomes" id="UP000029046"/>
    </source>
</evidence>
<dbReference type="EMBL" id="JGYX01000001">
    <property type="protein sequence ID" value="KFI61681.1"/>
    <property type="molecule type" value="Genomic_DNA"/>
</dbReference>
<feature type="transmembrane region" description="Helical" evidence="7">
    <location>
        <begin position="478"/>
        <end position="499"/>
    </location>
</feature>
<evidence type="ECO:0000256" key="1">
    <source>
        <dbReference type="ARBA" id="ARBA00004651"/>
    </source>
</evidence>
<keyword evidence="5 7" id="KW-0472">Membrane</keyword>
<keyword evidence="10" id="KW-1185">Reference proteome</keyword>
<evidence type="ECO:0000259" key="8">
    <source>
        <dbReference type="Pfam" id="PF03772"/>
    </source>
</evidence>
<organism evidence="9 10">
    <name type="scientific">Bifidobacterium pullorum subsp. gallinarum</name>
    <dbReference type="NCBI Taxonomy" id="78344"/>
    <lineage>
        <taxon>Bacteria</taxon>
        <taxon>Bacillati</taxon>
        <taxon>Actinomycetota</taxon>
        <taxon>Actinomycetes</taxon>
        <taxon>Bifidobacteriales</taxon>
        <taxon>Bifidobacteriaceae</taxon>
        <taxon>Bifidobacterium</taxon>
    </lineage>
</organism>
<gene>
    <name evidence="9" type="ORF">BIGA_0202</name>
</gene>
<sequence length="596" mass="63179">MRMDGCGRREQGSRDWRMLPVALTVWAAALGTRWLFAAVMEPAADGWWTDVGIGWVLAAGAFGAAAGVGVGIAVMRGCWRPTRATVWMTTMVCCAALTACVSTWCVNAVVWHDPVSVRVRDGPVHAVIQGTVRAPVTVADTFEADCQSEARLTRVTIDGVDMVTSVDVRLYASGEQCAALARDARYRFSGHLAENKFGGQRVRLTLDDAHGAQLALAPPLGSRIVAHMQEAFFAATDDLSDQARVLVPGLTIGVLGSERYAARSGGASEIDATYAGQLEERFRRSGIMHLMAVSGGHFVLVAALVRRLCARLLAHRYVVAVATVGAYLGLSALMFPSDSVTRALIMGCLTAAATAAGRRPQAMSALCWTAVAVIVARPDMAASYGFALSCAAVFGIITCTGAIAARLERFLPAIVAEAVALTVAAQCCTLPVQILMEPAIPLMSVPANLIVSPVVGAATMTGLAGLLTAWCCPPVGGALAWVAGWGTKVMECCAMWLGGDDRMTLPWADGVTGAVSVLGAEAAIAVLVAAVGRWRANGRRLQARADEPGEPWQAMRNRYERIGLWINQTPKVFGSWDDRADHSPDNRGKCPAMRRD</sequence>
<protein>
    <submittedName>
        <fullName evidence="9">ComEC/Rec2-related protein</fullName>
    </submittedName>
</protein>
<evidence type="ECO:0000256" key="5">
    <source>
        <dbReference type="ARBA" id="ARBA00023136"/>
    </source>
</evidence>
<evidence type="ECO:0000256" key="7">
    <source>
        <dbReference type="SAM" id="Phobius"/>
    </source>
</evidence>